<gene>
    <name evidence="2" type="ORF">CJD36_003285</name>
</gene>
<comment type="caution">
    <text evidence="2">The sequence shown here is derived from an EMBL/GenBank/DDBJ whole genome shotgun (WGS) entry which is preliminary data.</text>
</comment>
<sequence>MKLTLLVTMLSISLCSHAQTLEWEILETHNPIAEFHPTALAVAPSGTFYVTGKYQHGTEYYKTVDGVTVIADSTMPNIGMFGSMFVYKFTSDGKLANRSFAGGLASEYRKLKPEDFRKDHLMLPSVVEGNTIQVTSTGNLFITGFANGYREKNYETDRAQGIFAMMLDTNFMLKWDKMYPSFYNSTPQKAIENEDGQFIILGTSLIKTVEVSKYLSENTVTPRILKVSAKGKLLTDTLLQDLPSREDMYWDDTDKHTYLAGEATSFVETPTGYLFSGTVKQRSIGSSVSRYAALLMETDKDF</sequence>
<evidence type="ECO:0000313" key="2">
    <source>
        <dbReference type="EMBL" id="PQJ12785.1"/>
    </source>
</evidence>
<dbReference type="Proteomes" id="UP000239872">
    <property type="component" value="Unassembled WGS sequence"/>
</dbReference>
<feature type="chain" id="PRO_5015708952" evidence="1">
    <location>
        <begin position="19"/>
        <end position="302"/>
    </location>
</feature>
<protein>
    <submittedName>
        <fullName evidence="2">Uncharacterized protein</fullName>
    </submittedName>
</protein>
<dbReference type="AlphaFoldDB" id="A0A2S7T1W1"/>
<evidence type="ECO:0000256" key="1">
    <source>
        <dbReference type="SAM" id="SignalP"/>
    </source>
</evidence>
<reference evidence="2 3" key="1">
    <citation type="submission" date="2018-01" db="EMBL/GenBank/DDBJ databases">
        <title>A novel member of the phylum Bacteroidetes isolated from glacier ice.</title>
        <authorList>
            <person name="Liu Q."/>
            <person name="Xin Y.-H."/>
        </authorList>
    </citation>
    <scope>NUCLEOTIDE SEQUENCE [LARGE SCALE GENOMIC DNA]</scope>
    <source>
        <strain evidence="2 3">RB1R16</strain>
    </source>
</reference>
<keyword evidence="3" id="KW-1185">Reference proteome</keyword>
<accession>A0A2S7T1W1</accession>
<keyword evidence="1" id="KW-0732">Signal</keyword>
<dbReference type="SUPFAM" id="SSF101898">
    <property type="entry name" value="NHL repeat"/>
    <property type="match status" value="1"/>
</dbReference>
<feature type="signal peptide" evidence="1">
    <location>
        <begin position="1"/>
        <end position="18"/>
    </location>
</feature>
<dbReference type="EMBL" id="PPSL01000001">
    <property type="protein sequence ID" value="PQJ12785.1"/>
    <property type="molecule type" value="Genomic_DNA"/>
</dbReference>
<evidence type="ECO:0000313" key="3">
    <source>
        <dbReference type="Proteomes" id="UP000239872"/>
    </source>
</evidence>
<name>A0A2S7T1W1_9BACT</name>
<organism evidence="2 3">
    <name type="scientific">Flavipsychrobacter stenotrophus</name>
    <dbReference type="NCBI Taxonomy" id="2077091"/>
    <lineage>
        <taxon>Bacteria</taxon>
        <taxon>Pseudomonadati</taxon>
        <taxon>Bacteroidota</taxon>
        <taxon>Chitinophagia</taxon>
        <taxon>Chitinophagales</taxon>
        <taxon>Chitinophagaceae</taxon>
        <taxon>Flavipsychrobacter</taxon>
    </lineage>
</organism>
<proteinExistence type="predicted"/>